<evidence type="ECO:0000256" key="5">
    <source>
        <dbReference type="ARBA" id="ARBA00023136"/>
    </source>
</evidence>
<protein>
    <submittedName>
        <fullName evidence="7">Uncharacterized membrane protein YheB, UPF0754 family</fullName>
    </submittedName>
</protein>
<dbReference type="EMBL" id="FNNG01000007">
    <property type="protein sequence ID" value="SDX15918.1"/>
    <property type="molecule type" value="Genomic_DNA"/>
</dbReference>
<evidence type="ECO:0000313" key="7">
    <source>
        <dbReference type="EMBL" id="SDX15918.1"/>
    </source>
</evidence>
<evidence type="ECO:0000256" key="1">
    <source>
        <dbReference type="ARBA" id="ARBA00004308"/>
    </source>
</evidence>
<sequence>MGKYSIKILLEYGNNVRGEDVNYIIPVIVGAVIGYITNWIAIKMLFRPHYEKRIFNIPIPFTPGLIPKEKNRIAKSIGEAVGEYLLSPEIVVNSLLKDDGSIDKLIINYMKKLKTDDRTLKSIILSLNYGEFEKLKGSIKTKLADIIVLQFCKDQFKDGLINLIDEYIFIDSKGSIYGIMREILKNMFNLLVKSEEVKRELNVLLMEKINQFAQDERTLYEVIPEEIISRLKDTIIQNEQVIITSLKDVLDNPKIQNQLKKWIAEMFSHNMNKLIAIFISPELISDRIVNLLDEYINNPDRNKDIISFILLVVDKVLKKEVRYVFGGLTKELKEEDMLLVSEFIIQGILKEYNQYKIIDKLEERLKSEEENIKRCLLAFIRGELEKFLDSNNFYNYILFIVNNAIESILNRPISSLIVNINEDDILSIVNFLKIIIENLIKNQLPNMVKAFNISKIVEDQINGFDVAFTEELILEIANRELKAITWLGGLLGGIIGLLTPILTMLY</sequence>
<reference evidence="7 8" key="1">
    <citation type="submission" date="2016-10" db="EMBL/GenBank/DDBJ databases">
        <authorList>
            <person name="de Groot N.N."/>
        </authorList>
    </citation>
    <scope>NUCLEOTIDE SEQUENCE [LARGE SCALE GENOMIC DNA]</scope>
    <source>
        <strain evidence="7 8">DSM 23310</strain>
    </source>
</reference>
<gene>
    <name evidence="7" type="ORF">SAMN05660923_01815</name>
</gene>
<evidence type="ECO:0000313" key="8">
    <source>
        <dbReference type="Proteomes" id="UP000198828"/>
    </source>
</evidence>
<comment type="subcellular location">
    <subcellularLocation>
        <location evidence="1">Endomembrane system</location>
    </subcellularLocation>
</comment>
<dbReference type="InterPro" id="IPR007383">
    <property type="entry name" value="DUF445"/>
</dbReference>
<evidence type="ECO:0000256" key="3">
    <source>
        <dbReference type="ARBA" id="ARBA00022692"/>
    </source>
</evidence>
<proteinExistence type="inferred from homology"/>
<dbReference type="PANTHER" id="PTHR35791:SF1">
    <property type="entry name" value="UPF0754 MEMBRANE PROTEIN YHEB"/>
    <property type="match status" value="1"/>
</dbReference>
<dbReference type="Proteomes" id="UP000198828">
    <property type="component" value="Unassembled WGS sequence"/>
</dbReference>
<keyword evidence="5 6" id="KW-0472">Membrane</keyword>
<evidence type="ECO:0000256" key="6">
    <source>
        <dbReference type="SAM" id="Phobius"/>
    </source>
</evidence>
<dbReference type="Pfam" id="PF04286">
    <property type="entry name" value="DUF445"/>
    <property type="match status" value="1"/>
</dbReference>
<evidence type="ECO:0000256" key="2">
    <source>
        <dbReference type="ARBA" id="ARBA00008053"/>
    </source>
</evidence>
<accession>A0A1H2ZG07</accession>
<dbReference type="AlphaFoldDB" id="A0A1H2ZG07"/>
<evidence type="ECO:0000256" key="4">
    <source>
        <dbReference type="ARBA" id="ARBA00022989"/>
    </source>
</evidence>
<keyword evidence="4 6" id="KW-1133">Transmembrane helix</keyword>
<keyword evidence="8" id="KW-1185">Reference proteome</keyword>
<dbReference type="GO" id="GO:0012505">
    <property type="term" value="C:endomembrane system"/>
    <property type="evidence" value="ECO:0007669"/>
    <property type="project" value="UniProtKB-SubCell"/>
</dbReference>
<name>A0A1H2ZG07_9FIRM</name>
<feature type="transmembrane region" description="Helical" evidence="6">
    <location>
        <begin position="23"/>
        <end position="46"/>
    </location>
</feature>
<comment type="similarity">
    <text evidence="2">Belongs to the UPF0754 family.</text>
</comment>
<organism evidence="7 8">
    <name type="scientific">Tepidimicrobium xylanilyticum</name>
    <dbReference type="NCBI Taxonomy" id="1123352"/>
    <lineage>
        <taxon>Bacteria</taxon>
        <taxon>Bacillati</taxon>
        <taxon>Bacillota</taxon>
        <taxon>Tissierellia</taxon>
        <taxon>Tissierellales</taxon>
        <taxon>Tepidimicrobiaceae</taxon>
        <taxon>Tepidimicrobium</taxon>
    </lineage>
</organism>
<feature type="transmembrane region" description="Helical" evidence="6">
    <location>
        <begin position="483"/>
        <end position="505"/>
    </location>
</feature>
<dbReference type="PANTHER" id="PTHR35791">
    <property type="entry name" value="UPF0754 MEMBRANE PROTEIN YHEB"/>
    <property type="match status" value="1"/>
</dbReference>
<keyword evidence="3 6" id="KW-0812">Transmembrane</keyword>